<organism evidence="4 5">
    <name type="scientific">Telmatospirillum siberiense</name>
    <dbReference type="NCBI Taxonomy" id="382514"/>
    <lineage>
        <taxon>Bacteria</taxon>
        <taxon>Pseudomonadati</taxon>
        <taxon>Pseudomonadota</taxon>
        <taxon>Alphaproteobacteria</taxon>
        <taxon>Rhodospirillales</taxon>
        <taxon>Rhodospirillaceae</taxon>
        <taxon>Telmatospirillum</taxon>
    </lineage>
</organism>
<evidence type="ECO:0000313" key="4">
    <source>
        <dbReference type="EMBL" id="PKU21967.1"/>
    </source>
</evidence>
<evidence type="ECO:0000256" key="3">
    <source>
        <dbReference type="ARBA" id="ARBA00031983"/>
    </source>
</evidence>
<dbReference type="SUPFAM" id="SSF102405">
    <property type="entry name" value="MCP/YpsA-like"/>
    <property type="match status" value="1"/>
</dbReference>
<name>A0A2N3PNJ5_9PROT</name>
<dbReference type="InterPro" id="IPR031100">
    <property type="entry name" value="LOG_fam"/>
</dbReference>
<gene>
    <name evidence="4" type="ORF">CWS72_23985</name>
</gene>
<dbReference type="OrthoDB" id="9801098at2"/>
<proteinExistence type="predicted"/>
<comment type="catalytic activity">
    <reaction evidence="1">
        <text>AMP + H2O = D-ribose 5-phosphate + adenine</text>
        <dbReference type="Rhea" id="RHEA:20129"/>
        <dbReference type="ChEBI" id="CHEBI:15377"/>
        <dbReference type="ChEBI" id="CHEBI:16708"/>
        <dbReference type="ChEBI" id="CHEBI:78346"/>
        <dbReference type="ChEBI" id="CHEBI:456215"/>
        <dbReference type="EC" id="3.2.2.4"/>
    </reaction>
</comment>
<dbReference type="RefSeq" id="WP_101253189.1">
    <property type="nucleotide sequence ID" value="NZ_PIUM01000040.1"/>
</dbReference>
<accession>A0A2N3PNJ5</accession>
<reference evidence="5" key="1">
    <citation type="submission" date="2017-12" db="EMBL/GenBank/DDBJ databases">
        <title>Draft genome sequence of Telmatospirillum siberiense 26-4b1T, an acidotolerant peatland alphaproteobacterium potentially involved in sulfur cycling.</title>
        <authorList>
            <person name="Hausmann B."/>
            <person name="Pjevac P."/>
            <person name="Schreck K."/>
            <person name="Herbold C.W."/>
            <person name="Daims H."/>
            <person name="Wagner M."/>
            <person name="Pester M."/>
            <person name="Loy A."/>
        </authorList>
    </citation>
    <scope>NUCLEOTIDE SEQUENCE [LARGE SCALE GENOMIC DNA]</scope>
    <source>
        <strain evidence="5">26-4b1</strain>
    </source>
</reference>
<dbReference type="GO" id="GO:0008714">
    <property type="term" value="F:AMP nucleosidase activity"/>
    <property type="evidence" value="ECO:0007669"/>
    <property type="project" value="UniProtKB-EC"/>
</dbReference>
<evidence type="ECO:0000256" key="1">
    <source>
        <dbReference type="ARBA" id="ARBA00000274"/>
    </source>
</evidence>
<comment type="caution">
    <text evidence="4">The sequence shown here is derived from an EMBL/GenBank/DDBJ whole genome shotgun (WGS) entry which is preliminary data.</text>
</comment>
<dbReference type="Proteomes" id="UP000233293">
    <property type="component" value="Unassembled WGS sequence"/>
</dbReference>
<dbReference type="EC" id="3.2.2.4" evidence="2"/>
<dbReference type="Gene3D" id="3.40.50.450">
    <property type="match status" value="1"/>
</dbReference>
<evidence type="ECO:0000313" key="5">
    <source>
        <dbReference type="Proteomes" id="UP000233293"/>
    </source>
</evidence>
<keyword evidence="5" id="KW-1185">Reference proteome</keyword>
<dbReference type="AlphaFoldDB" id="A0A2N3PNJ5"/>
<evidence type="ECO:0000256" key="2">
    <source>
        <dbReference type="ARBA" id="ARBA00011985"/>
    </source>
</evidence>
<protein>
    <recommendedName>
        <fullName evidence="3">AMP nucleosidase</fullName>
        <ecNumber evidence="2">3.2.2.4</ecNumber>
    </recommendedName>
    <alternativeName>
        <fullName evidence="3">AMP nucleosidase</fullName>
    </alternativeName>
</protein>
<sequence length="406" mass="43890">MAQFPQTALYIGDLRALGERDRGILDAAGISLAQARGAQVVDAQYAKVLLPAPIVVVENPDNSPDPLLLASLFVQQQIDPENRRHVIIHGRDGGADKFMAMVDDFSRRGFIRDDLSALISVTTTDQEFAASVKQGLDKIRSGQIKANPMPPAVSLDGGGAGQDVSRRVAQLVAGVNRQGATRMGGHPPDVLVGVMCSAQTNDPRDLESSRRLAQLIQQAFLESGVKGGLIFGASNVGKMKAISDEAVRLGMPVYGVETKELVALPSPGRKAAEQFDVEGAKKLDYLAIHPNIFSRMREIWEKNAYVFIDTGGVGTVQELMVYTTLNRAFPDQAKPIVVINENGHFDKTLAWLSEAGTAPGRDFQVAESKEEAVAGFKGFLLERKMAKSAKAEDEEEEDYVPNFGLS</sequence>
<dbReference type="EMBL" id="PIUM01000040">
    <property type="protein sequence ID" value="PKU21967.1"/>
    <property type="molecule type" value="Genomic_DNA"/>
</dbReference>
<dbReference type="Pfam" id="PF03641">
    <property type="entry name" value="Lysine_decarbox"/>
    <property type="match status" value="1"/>
</dbReference>